<evidence type="ECO:0000313" key="2">
    <source>
        <dbReference type="EMBL" id="ORD94233.1"/>
    </source>
</evidence>
<dbReference type="EMBL" id="LWDP01000028">
    <property type="protein sequence ID" value="ORD94233.1"/>
    <property type="molecule type" value="Genomic_DNA"/>
</dbReference>
<feature type="compositionally biased region" description="Basic and acidic residues" evidence="1">
    <location>
        <begin position="13"/>
        <end position="39"/>
    </location>
</feature>
<keyword evidence="3" id="KW-1185">Reference proteome</keyword>
<dbReference type="SUPFAM" id="SSF58038">
    <property type="entry name" value="SNARE fusion complex"/>
    <property type="match status" value="1"/>
</dbReference>
<dbReference type="Proteomes" id="UP000192639">
    <property type="component" value="Unassembled WGS sequence"/>
</dbReference>
<comment type="caution">
    <text evidence="2">The sequence shown here is derived from an EMBL/GenBank/DDBJ whole genome shotgun (WGS) entry which is preliminary data.</text>
</comment>
<reference evidence="2 3" key="1">
    <citation type="journal article" date="2017" name="Environ. Microbiol.">
        <title>Decay of the glycolytic pathway and adaptation to intranuclear parasitism within Enterocytozoonidae microsporidia.</title>
        <authorList>
            <person name="Wiredu Boakye D."/>
            <person name="Jaroenlak P."/>
            <person name="Prachumwat A."/>
            <person name="Williams T.A."/>
            <person name="Bateman K.S."/>
            <person name="Itsathitphaisarn O."/>
            <person name="Sritunyalucksana K."/>
            <person name="Paszkiewicz K.H."/>
            <person name="Moore K.A."/>
            <person name="Stentiford G.D."/>
            <person name="Williams B.A."/>
        </authorList>
    </citation>
    <scope>NUCLEOTIDE SEQUENCE [LARGE SCALE GENOMIC DNA]</scope>
    <source>
        <strain evidence="2 3">GB1</strain>
    </source>
</reference>
<proteinExistence type="predicted"/>
<organism evidence="2 3">
    <name type="scientific">Enterospora canceri</name>
    <dbReference type="NCBI Taxonomy" id="1081671"/>
    <lineage>
        <taxon>Eukaryota</taxon>
        <taxon>Fungi</taxon>
        <taxon>Fungi incertae sedis</taxon>
        <taxon>Microsporidia</taxon>
        <taxon>Enterocytozoonidae</taxon>
        <taxon>Enterospora</taxon>
    </lineage>
</organism>
<dbReference type="InterPro" id="IPR031547">
    <property type="entry name" value="DUF5089"/>
</dbReference>
<gene>
    <name evidence="2" type="ORF">ECANGB1_994</name>
</gene>
<evidence type="ECO:0000256" key="1">
    <source>
        <dbReference type="SAM" id="MobiDB-lite"/>
    </source>
</evidence>
<sequence>MKDLYDTGQIQKESQKKRQSQEDADKHIMQEAEKIEEQNLQKAKQARMKLEEAAETQKGTTQTMRAQGEKIIDAKKSASKTHKNAKAANDLAIDLHENRNAWAINCGCITSIKKWCSREGGEEEAMSGLKRNRGGTVKDNDEESSEVIEVEGEEYVKGANKTDTEMKKILHGLKKINKEADVQTKVAGKQKTDLEDISKANEYTKKEVDATNKRLEKDLEE</sequence>
<protein>
    <submittedName>
        <fullName evidence="2">Uncharacterized protein</fullName>
    </submittedName>
</protein>
<dbReference type="VEuPathDB" id="MicrosporidiaDB:ECANGB1_994"/>
<evidence type="ECO:0000313" key="3">
    <source>
        <dbReference type="Proteomes" id="UP000192639"/>
    </source>
</evidence>
<dbReference type="OrthoDB" id="2192459at2759"/>
<feature type="region of interest" description="Disordered" evidence="1">
    <location>
        <begin position="121"/>
        <end position="147"/>
    </location>
</feature>
<name>A0A1Y1S720_9MICR</name>
<accession>A0A1Y1S720</accession>
<feature type="region of interest" description="Disordered" evidence="1">
    <location>
        <begin position="1"/>
        <end position="66"/>
    </location>
</feature>
<dbReference type="Pfam" id="PF17002">
    <property type="entry name" value="DUF5089"/>
    <property type="match status" value="1"/>
</dbReference>
<dbReference type="AlphaFoldDB" id="A0A1Y1S720"/>